<name>A0A9D2EA28_9BACE</name>
<sequence>MKMNKNIKHIWRAAAQGLAVLLMLLTIQACVDEDIASSNHAAVDENGMVHLKLRTNIPAMKLTRAVDINGEEISTLWLLAFNREGYMISRVLADIQTSNVSGTDGGEGTFTATVPASTRRLHFLANVNMDNFNDQDNIGRHENEVIAPLVSSSGNLVYWGYGQFPQGIPEDFAKGGNVTLYRNQALVQYEILQGVNLVVDGWAVCNQNAYGTVAPFDASALDEPFHFDLNTYDFVTTVPEEYNIKLGDDEDVGKASEEDGDPRYLFETANPEDDQVYVIMKIRKTSQSPEEAKYYKIMLVNEVKEPYEIIRNHKYLITIQAINESYGVTSFEAAKTATPANNPWITISDEIPEVMDGTTTLRIEGETTVIYQEAGEQEIRFYYDGDTQPNVTWISNDDVADTEIKPEDVTWDSTTGEGSVTIRVHAPAQDKVSYGTLQIKETDGPLYRRVQVITSKLFEFTPVWVSSEIPRLDGEVITVLFHIPDNFPQELFPIDIKFGCDLIDAQSGENLKVVMEENSYTVPVWNSVAWVDPTTSPNVTKDWNYKYVYSATHTGEHRVNFRTILTQYDNAGGTGGNPSLPDINVAEEFHIYMEGDDPRNGNDLFKHRDLYFAFQPQGTRRRIMLGQAGVESDDKFTTYEVSQLNPVTGETITIPFRLGTLSNDDDTNVSSWDWRETQSARSVDSEIRVYYDETVLKPEWTGAVAQTDMYGNTYAEYTASGADNELTFESVSPIFDSYVVLSAQSTTGYPSNQGFEGQNSQENSFRSASVTVSTKGRMDFNPQMSLDGNDFSGIAGGFDVPYGVGEDVYLRINIPVAARGRMFHVNLETRYLTPVDEGWTESEEGVWTYALTTSETTHTFHFRTNRLASSETLVLSAGNEAGFNPVSIDVVNPDLEGTIQLQPEEETFQTPSPYVILERASDGTRIGTFDLMDGSAVGLNRVQYQLALRGEYNLNETDPVTVRWMRVTDDAAFSYSCLLQNLMGDGVVIPLTRQQ</sequence>
<reference evidence="2" key="2">
    <citation type="submission" date="2021-04" db="EMBL/GenBank/DDBJ databases">
        <authorList>
            <person name="Gilroy R."/>
        </authorList>
    </citation>
    <scope>NUCLEOTIDE SEQUENCE</scope>
    <source>
        <strain evidence="2">ChiHjej9B8-1298</strain>
    </source>
</reference>
<dbReference type="EMBL" id="DXBX01000066">
    <property type="protein sequence ID" value="HIZ33550.1"/>
    <property type="molecule type" value="Genomic_DNA"/>
</dbReference>
<feature type="chain" id="PRO_5039096119" description="Major fimbrial subunit protein N-terminal domain-containing protein" evidence="1">
    <location>
        <begin position="30"/>
        <end position="995"/>
    </location>
</feature>
<keyword evidence="1" id="KW-0732">Signal</keyword>
<proteinExistence type="predicted"/>
<evidence type="ECO:0008006" key="4">
    <source>
        <dbReference type="Google" id="ProtNLM"/>
    </source>
</evidence>
<accession>A0A9D2EA28</accession>
<organism evidence="2 3">
    <name type="scientific">Candidatus Bacteroides merdigallinarum</name>
    <dbReference type="NCBI Taxonomy" id="2838473"/>
    <lineage>
        <taxon>Bacteria</taxon>
        <taxon>Pseudomonadati</taxon>
        <taxon>Bacteroidota</taxon>
        <taxon>Bacteroidia</taxon>
        <taxon>Bacteroidales</taxon>
        <taxon>Bacteroidaceae</taxon>
        <taxon>Bacteroides</taxon>
    </lineage>
</organism>
<dbReference type="Proteomes" id="UP000824028">
    <property type="component" value="Unassembled WGS sequence"/>
</dbReference>
<evidence type="ECO:0000256" key="1">
    <source>
        <dbReference type="SAM" id="SignalP"/>
    </source>
</evidence>
<evidence type="ECO:0000313" key="2">
    <source>
        <dbReference type="EMBL" id="HIZ33550.1"/>
    </source>
</evidence>
<feature type="signal peptide" evidence="1">
    <location>
        <begin position="1"/>
        <end position="29"/>
    </location>
</feature>
<comment type="caution">
    <text evidence="2">The sequence shown here is derived from an EMBL/GenBank/DDBJ whole genome shotgun (WGS) entry which is preliminary data.</text>
</comment>
<protein>
    <recommendedName>
        <fullName evidence="4">Major fimbrial subunit protein N-terminal domain-containing protein</fullName>
    </recommendedName>
</protein>
<evidence type="ECO:0000313" key="3">
    <source>
        <dbReference type="Proteomes" id="UP000824028"/>
    </source>
</evidence>
<gene>
    <name evidence="2" type="ORF">H9814_08455</name>
</gene>
<dbReference type="AlphaFoldDB" id="A0A9D2EA28"/>
<dbReference type="PROSITE" id="PS51257">
    <property type="entry name" value="PROKAR_LIPOPROTEIN"/>
    <property type="match status" value="1"/>
</dbReference>
<reference evidence="2" key="1">
    <citation type="journal article" date="2021" name="PeerJ">
        <title>Extensive microbial diversity within the chicken gut microbiome revealed by metagenomics and culture.</title>
        <authorList>
            <person name="Gilroy R."/>
            <person name="Ravi A."/>
            <person name="Getino M."/>
            <person name="Pursley I."/>
            <person name="Horton D.L."/>
            <person name="Alikhan N.F."/>
            <person name="Baker D."/>
            <person name="Gharbi K."/>
            <person name="Hall N."/>
            <person name="Watson M."/>
            <person name="Adriaenssens E.M."/>
            <person name="Foster-Nyarko E."/>
            <person name="Jarju S."/>
            <person name="Secka A."/>
            <person name="Antonio M."/>
            <person name="Oren A."/>
            <person name="Chaudhuri R.R."/>
            <person name="La Ragione R."/>
            <person name="Hildebrand F."/>
            <person name="Pallen M.J."/>
        </authorList>
    </citation>
    <scope>NUCLEOTIDE SEQUENCE</scope>
    <source>
        <strain evidence="2">ChiHjej9B8-1298</strain>
    </source>
</reference>